<evidence type="ECO:0000313" key="1">
    <source>
        <dbReference type="EMBL" id="OAA93984.1"/>
    </source>
</evidence>
<dbReference type="Proteomes" id="UP000093694">
    <property type="component" value="Unassembled WGS sequence"/>
</dbReference>
<dbReference type="EMBL" id="LITQ01000008">
    <property type="protein sequence ID" value="OAA93984.1"/>
    <property type="molecule type" value="Genomic_DNA"/>
</dbReference>
<dbReference type="EMBL" id="LROR01000104">
    <property type="protein sequence ID" value="OBR90197.1"/>
    <property type="molecule type" value="Genomic_DNA"/>
</dbReference>
<evidence type="ECO:0000313" key="3">
    <source>
        <dbReference type="Proteomes" id="UP000077384"/>
    </source>
</evidence>
<name>A0A166TR00_9CLOT</name>
<dbReference type="InterPro" id="IPR029039">
    <property type="entry name" value="Flavoprotein-like_sf"/>
</dbReference>
<reference evidence="2 4" key="2">
    <citation type="journal article" date="2016" name="Front. Microbiol.">
        <title>Industrial Acetogenic Biocatalysts: A Comparative Metabolic and Genomic Analysis.</title>
        <authorList>
            <person name="Bengelsdorf F."/>
            <person name="Poehlein A."/>
            <person name="Sonja S."/>
            <person name="Erz C."/>
            <person name="Hummel T."/>
            <person name="Hoffmeister S."/>
            <person name="Daniel R."/>
            <person name="Durre P."/>
        </authorList>
    </citation>
    <scope>NUCLEOTIDE SEQUENCE [LARGE SCALE GENOMIC DNA]</scope>
    <source>
        <strain evidence="2 4">PTA-10522</strain>
    </source>
</reference>
<comment type="caution">
    <text evidence="1">The sequence shown here is derived from an EMBL/GenBank/DDBJ whole genome shotgun (WGS) entry which is preliminary data.</text>
</comment>
<proteinExistence type="predicted"/>
<sequence length="223" mass="25374">MKKVCFVNGSPRESGSTSAYFIGEIQKLIKDNDIETQCIYTIKDLKSGKIAQSFEKIIKSDSVIFVFPLYVDSIPSNFLDFLWKLENYIKENKIDKNKLPDLYGVINCGFVEGIQNKNAVNIIYNFSKKTGFNFKFAIGIGGGEFIKGTKDIIPIESEIKRDIYLALCKFKDSIESGREDDEKGVFVSPKVPRSQFILNGNNGWVKMVKENNMTKEDLLKKVY</sequence>
<evidence type="ECO:0000313" key="2">
    <source>
        <dbReference type="EMBL" id="OBR90197.1"/>
    </source>
</evidence>
<organism evidence="1 3">
    <name type="scientific">Clostridium coskatii</name>
    <dbReference type="NCBI Taxonomy" id="1705578"/>
    <lineage>
        <taxon>Bacteria</taxon>
        <taxon>Bacillati</taxon>
        <taxon>Bacillota</taxon>
        <taxon>Clostridia</taxon>
        <taxon>Eubacteriales</taxon>
        <taxon>Clostridiaceae</taxon>
        <taxon>Clostridium</taxon>
    </lineage>
</organism>
<protein>
    <submittedName>
        <fullName evidence="1">Uncharacterized protein</fullName>
    </submittedName>
</protein>
<dbReference type="AlphaFoldDB" id="A0A166TR00"/>
<reference evidence="1 3" key="1">
    <citation type="journal article" date="2015" name="Biotechnol. Bioeng.">
        <title>Genome sequence and phenotypic characterization of Caulobacter segnis.</title>
        <authorList>
            <person name="Patel S."/>
            <person name="Fletcher B."/>
            <person name="Scott D.C."/>
            <person name="Ely B."/>
        </authorList>
    </citation>
    <scope>NUCLEOTIDE SEQUENCE [LARGE SCALE GENOMIC DNA]</scope>
    <source>
        <strain evidence="1 3">PS02</strain>
    </source>
</reference>
<gene>
    <name evidence="2" type="ORF">CLCOS_41740</name>
    <name evidence="1" type="ORF">WX73_03554</name>
</gene>
<dbReference type="Proteomes" id="UP000077384">
    <property type="component" value="Unassembled WGS sequence"/>
</dbReference>
<evidence type="ECO:0000313" key="4">
    <source>
        <dbReference type="Proteomes" id="UP000093694"/>
    </source>
</evidence>
<dbReference type="PATRIC" id="fig|1705578.3.peg.3544"/>
<accession>A0A166TR00</accession>
<dbReference type="Gene3D" id="3.40.50.360">
    <property type="match status" value="1"/>
</dbReference>
<keyword evidence="4" id="KW-1185">Reference proteome</keyword>
<dbReference type="SUPFAM" id="SSF52218">
    <property type="entry name" value="Flavoproteins"/>
    <property type="match status" value="1"/>
</dbReference>
<dbReference type="RefSeq" id="WP_063600411.1">
    <property type="nucleotide sequence ID" value="NZ_LITQ01000008.1"/>
</dbReference>